<comment type="caution">
    <text evidence="2">The sequence shown here is derived from an EMBL/GenBank/DDBJ whole genome shotgun (WGS) entry which is preliminary data.</text>
</comment>
<organism evidence="2 3">
    <name type="scientific">Protea cynaroides</name>
    <dbReference type="NCBI Taxonomy" id="273540"/>
    <lineage>
        <taxon>Eukaryota</taxon>
        <taxon>Viridiplantae</taxon>
        <taxon>Streptophyta</taxon>
        <taxon>Embryophyta</taxon>
        <taxon>Tracheophyta</taxon>
        <taxon>Spermatophyta</taxon>
        <taxon>Magnoliopsida</taxon>
        <taxon>Proteales</taxon>
        <taxon>Proteaceae</taxon>
        <taxon>Protea</taxon>
    </lineage>
</organism>
<feature type="compositionally biased region" description="Polar residues" evidence="1">
    <location>
        <begin position="108"/>
        <end position="117"/>
    </location>
</feature>
<feature type="region of interest" description="Disordered" evidence="1">
    <location>
        <begin position="94"/>
        <end position="117"/>
    </location>
</feature>
<name>A0A9Q0K3N5_9MAGN</name>
<accession>A0A9Q0K3N5</accession>
<keyword evidence="3" id="KW-1185">Reference proteome</keyword>
<proteinExistence type="predicted"/>
<dbReference type="AlphaFoldDB" id="A0A9Q0K3N5"/>
<sequence length="168" mass="18087">MVELPFMVAPSEGRFINESEGGVPNGSWNNNDRSQSGFRDSGASVFRGGRVQPGNPFMGNGGNLDQGLMPQNHQVGMAMGSSTQAAMSMVMAMASSSGNNDPGRRSASFLSQRGNQEGQMLSARFGQSNSIQTEFDRSFADCRQRDGMDQRLPALYGDSCHFCVDSKL</sequence>
<gene>
    <name evidence="2" type="ORF">NE237_020680</name>
</gene>
<protein>
    <submittedName>
        <fullName evidence="2">Uncharacterized protein</fullName>
    </submittedName>
</protein>
<evidence type="ECO:0000313" key="3">
    <source>
        <dbReference type="Proteomes" id="UP001141806"/>
    </source>
</evidence>
<evidence type="ECO:0000313" key="2">
    <source>
        <dbReference type="EMBL" id="KAJ4960770.1"/>
    </source>
</evidence>
<feature type="region of interest" description="Disordered" evidence="1">
    <location>
        <begin position="17"/>
        <end position="38"/>
    </location>
</feature>
<feature type="compositionally biased region" description="Polar residues" evidence="1">
    <location>
        <begin position="26"/>
        <end position="38"/>
    </location>
</feature>
<dbReference type="Proteomes" id="UP001141806">
    <property type="component" value="Unassembled WGS sequence"/>
</dbReference>
<dbReference type="EMBL" id="JAMYWD010000009">
    <property type="protein sequence ID" value="KAJ4960770.1"/>
    <property type="molecule type" value="Genomic_DNA"/>
</dbReference>
<reference evidence="2" key="1">
    <citation type="journal article" date="2023" name="Plant J.">
        <title>The genome of the king protea, Protea cynaroides.</title>
        <authorList>
            <person name="Chang J."/>
            <person name="Duong T.A."/>
            <person name="Schoeman C."/>
            <person name="Ma X."/>
            <person name="Roodt D."/>
            <person name="Barker N."/>
            <person name="Li Z."/>
            <person name="Van de Peer Y."/>
            <person name="Mizrachi E."/>
        </authorList>
    </citation>
    <scope>NUCLEOTIDE SEQUENCE</scope>
    <source>
        <tissue evidence="2">Young leaves</tissue>
    </source>
</reference>
<evidence type="ECO:0000256" key="1">
    <source>
        <dbReference type="SAM" id="MobiDB-lite"/>
    </source>
</evidence>